<proteinExistence type="predicted"/>
<organism evidence="2 3">
    <name type="scientific">Stephania japonica</name>
    <dbReference type="NCBI Taxonomy" id="461633"/>
    <lineage>
        <taxon>Eukaryota</taxon>
        <taxon>Viridiplantae</taxon>
        <taxon>Streptophyta</taxon>
        <taxon>Embryophyta</taxon>
        <taxon>Tracheophyta</taxon>
        <taxon>Spermatophyta</taxon>
        <taxon>Magnoliopsida</taxon>
        <taxon>Ranunculales</taxon>
        <taxon>Menispermaceae</taxon>
        <taxon>Menispermoideae</taxon>
        <taxon>Cissampelideae</taxon>
        <taxon>Stephania</taxon>
    </lineage>
</organism>
<name>A0AAP0HKT7_9MAGN</name>
<sequence length="217" mass="23907">MAMDAPMCIVCELGYGVCVGSWEIAGKALESRSGSGLRLVRCVFQTVLGDFHGVLGLFLGVVDGSSTLVKTDRRCRGACVPFPETKSREIAGKALESRSGSELRLVRWPQLQSPAAPGQDRGEHQVASAAEEREKRKMTRNPSNKGKAPLGLVDTDTDTDEIEKIEVRRSSKKLRRFRKGKGKKNGTTESSPIREASHEIEVSRPIKRLKKKRSVME</sequence>
<dbReference type="Proteomes" id="UP001417504">
    <property type="component" value="Unassembled WGS sequence"/>
</dbReference>
<feature type="compositionally biased region" description="Basic and acidic residues" evidence="1">
    <location>
        <begin position="195"/>
        <end position="204"/>
    </location>
</feature>
<dbReference type="EMBL" id="JBBNAE010000010">
    <property type="protein sequence ID" value="KAK9090584.1"/>
    <property type="molecule type" value="Genomic_DNA"/>
</dbReference>
<protein>
    <submittedName>
        <fullName evidence="2">Uncharacterized protein</fullName>
    </submittedName>
</protein>
<evidence type="ECO:0000313" key="3">
    <source>
        <dbReference type="Proteomes" id="UP001417504"/>
    </source>
</evidence>
<dbReference type="AlphaFoldDB" id="A0AAP0HKT7"/>
<evidence type="ECO:0000313" key="2">
    <source>
        <dbReference type="EMBL" id="KAK9090584.1"/>
    </source>
</evidence>
<comment type="caution">
    <text evidence="2">The sequence shown here is derived from an EMBL/GenBank/DDBJ whole genome shotgun (WGS) entry which is preliminary data.</text>
</comment>
<evidence type="ECO:0000256" key="1">
    <source>
        <dbReference type="SAM" id="MobiDB-lite"/>
    </source>
</evidence>
<feature type="region of interest" description="Disordered" evidence="1">
    <location>
        <begin position="112"/>
        <end position="155"/>
    </location>
</feature>
<feature type="compositionally biased region" description="Basic residues" evidence="1">
    <location>
        <begin position="170"/>
        <end position="184"/>
    </location>
</feature>
<feature type="compositionally biased region" description="Basic and acidic residues" evidence="1">
    <location>
        <begin position="120"/>
        <end position="135"/>
    </location>
</feature>
<keyword evidence="3" id="KW-1185">Reference proteome</keyword>
<feature type="region of interest" description="Disordered" evidence="1">
    <location>
        <begin position="169"/>
        <end position="217"/>
    </location>
</feature>
<reference evidence="2 3" key="1">
    <citation type="submission" date="2024-01" db="EMBL/GenBank/DDBJ databases">
        <title>Genome assemblies of Stephania.</title>
        <authorList>
            <person name="Yang L."/>
        </authorList>
    </citation>
    <scope>NUCLEOTIDE SEQUENCE [LARGE SCALE GENOMIC DNA]</scope>
    <source>
        <strain evidence="2">QJT</strain>
        <tissue evidence="2">Leaf</tissue>
    </source>
</reference>
<accession>A0AAP0HKT7</accession>
<feature type="compositionally biased region" description="Basic residues" evidence="1">
    <location>
        <begin position="205"/>
        <end position="217"/>
    </location>
</feature>
<gene>
    <name evidence="2" type="ORF">Sjap_023761</name>
</gene>